<dbReference type="InterPro" id="IPR003423">
    <property type="entry name" value="OMP_efflux"/>
</dbReference>
<evidence type="ECO:0000256" key="5">
    <source>
        <dbReference type="ARBA" id="ARBA00022692"/>
    </source>
</evidence>
<dbReference type="AlphaFoldDB" id="A0A7G7G6R0"/>
<dbReference type="GO" id="GO:1990281">
    <property type="term" value="C:efflux pump complex"/>
    <property type="evidence" value="ECO:0007669"/>
    <property type="project" value="TreeGrafter"/>
</dbReference>
<dbReference type="GO" id="GO:0015562">
    <property type="term" value="F:efflux transmembrane transporter activity"/>
    <property type="evidence" value="ECO:0007669"/>
    <property type="project" value="InterPro"/>
</dbReference>
<keyword evidence="6" id="KW-0472">Membrane</keyword>
<keyword evidence="3" id="KW-0813">Transport</keyword>
<dbReference type="SUPFAM" id="SSF56954">
    <property type="entry name" value="Outer membrane efflux proteins (OEP)"/>
    <property type="match status" value="1"/>
</dbReference>
<evidence type="ECO:0000313" key="11">
    <source>
        <dbReference type="Proteomes" id="UP000515237"/>
    </source>
</evidence>
<dbReference type="Proteomes" id="UP000515237">
    <property type="component" value="Chromosome"/>
</dbReference>
<name>A0A7G7G6R0_9BACT</name>
<evidence type="ECO:0000313" key="10">
    <source>
        <dbReference type="EMBL" id="QNF32844.1"/>
    </source>
</evidence>
<dbReference type="KEGG" id="aswu:HUW51_08905"/>
<evidence type="ECO:0000256" key="4">
    <source>
        <dbReference type="ARBA" id="ARBA00022452"/>
    </source>
</evidence>
<sequence>MFKHLTLILTFLLLFSAGKLAAQQTPRVWSLDSCINQAISQNILVKQSELNLQASRVTNAQAKAAFLPISQFSGSHSYNTGRSIDPFTNQPTTDQIQSNNFALSADLLLFNGGQLQHRLQQSNLGLKASRYELEQTRQTVALNVTLAYLNVLFSQELLTIAENQLKNTNLQVERSKHLVDAGALATSTLADLEVQAAQDELQQVTAATDLKTAQLSLLQLLNLPATTAFTIQPLATEIPATTPYAKSTAELVAIAEKIQPGIIGADYRVKSANRGVRAARASLLPSLSLGGYIGSNYSSAVPTSRFVADGTGTTTREVPSETDFVLINGTRTPIINTRTEPNGRVENFYYFDQLEFNMRKSVGFNLSIPILNSWQNRARLSNAIIAEKTAEYAAENARLQLRQNMELAHNNLEAAQIRYQTATRQVNASKIAYDAAQKRFESGSVHYVDLNLAKTNYDKALSNQVQAKYDYLFRERVLDFYLQDTTAK</sequence>
<dbReference type="GO" id="GO:0015288">
    <property type="term" value="F:porin activity"/>
    <property type="evidence" value="ECO:0007669"/>
    <property type="project" value="TreeGrafter"/>
</dbReference>
<reference evidence="10 11" key="1">
    <citation type="journal article" date="2018" name="Int. J. Syst. Evol. Microbiol.">
        <title>Adhaeribacter swui sp. nov., isolated from wet mud.</title>
        <authorList>
            <person name="Kim D.U."/>
            <person name="Kim K.W."/>
            <person name="Kang M.S."/>
            <person name="Kim J.Y."/>
            <person name="Jang J.H."/>
            <person name="Kim M.K."/>
        </authorList>
    </citation>
    <scope>NUCLEOTIDE SEQUENCE [LARGE SCALE GENOMIC DNA]</scope>
    <source>
        <strain evidence="10 11">KCTC 52873</strain>
    </source>
</reference>
<dbReference type="InterPro" id="IPR051906">
    <property type="entry name" value="TolC-like"/>
</dbReference>
<evidence type="ECO:0000256" key="8">
    <source>
        <dbReference type="SAM" id="Coils"/>
    </source>
</evidence>
<dbReference type="RefSeq" id="WP_185273623.1">
    <property type="nucleotide sequence ID" value="NZ_CP055156.1"/>
</dbReference>
<dbReference type="PANTHER" id="PTHR30026">
    <property type="entry name" value="OUTER MEMBRANE PROTEIN TOLC"/>
    <property type="match status" value="1"/>
</dbReference>
<evidence type="ECO:0000256" key="3">
    <source>
        <dbReference type="ARBA" id="ARBA00022448"/>
    </source>
</evidence>
<comment type="similarity">
    <text evidence="2">Belongs to the outer membrane factor (OMF) (TC 1.B.17) family.</text>
</comment>
<dbReference type="Gene3D" id="1.20.1600.10">
    <property type="entry name" value="Outer membrane efflux proteins (OEP)"/>
    <property type="match status" value="1"/>
</dbReference>
<evidence type="ECO:0000256" key="7">
    <source>
        <dbReference type="ARBA" id="ARBA00023237"/>
    </source>
</evidence>
<keyword evidence="5" id="KW-0812">Transmembrane</keyword>
<evidence type="ECO:0000256" key="1">
    <source>
        <dbReference type="ARBA" id="ARBA00004442"/>
    </source>
</evidence>
<protein>
    <submittedName>
        <fullName evidence="10">TolC family protein</fullName>
    </submittedName>
</protein>
<gene>
    <name evidence="10" type="ORF">HUW51_08905</name>
</gene>
<keyword evidence="9" id="KW-0732">Signal</keyword>
<evidence type="ECO:0000256" key="2">
    <source>
        <dbReference type="ARBA" id="ARBA00007613"/>
    </source>
</evidence>
<keyword evidence="7" id="KW-0998">Cell outer membrane</keyword>
<keyword evidence="11" id="KW-1185">Reference proteome</keyword>
<accession>A0A7G7G6R0</accession>
<proteinExistence type="inferred from homology"/>
<evidence type="ECO:0000256" key="6">
    <source>
        <dbReference type="ARBA" id="ARBA00023136"/>
    </source>
</evidence>
<dbReference type="GO" id="GO:0009279">
    <property type="term" value="C:cell outer membrane"/>
    <property type="evidence" value="ECO:0007669"/>
    <property type="project" value="UniProtKB-SubCell"/>
</dbReference>
<evidence type="ECO:0000256" key="9">
    <source>
        <dbReference type="SAM" id="SignalP"/>
    </source>
</evidence>
<feature type="chain" id="PRO_5028798017" evidence="9">
    <location>
        <begin position="22"/>
        <end position="488"/>
    </location>
</feature>
<dbReference type="PANTHER" id="PTHR30026:SF20">
    <property type="entry name" value="OUTER MEMBRANE PROTEIN TOLC"/>
    <property type="match status" value="1"/>
</dbReference>
<organism evidence="10 11">
    <name type="scientific">Adhaeribacter swui</name>
    <dbReference type="NCBI Taxonomy" id="2086471"/>
    <lineage>
        <taxon>Bacteria</taxon>
        <taxon>Pseudomonadati</taxon>
        <taxon>Bacteroidota</taxon>
        <taxon>Cytophagia</taxon>
        <taxon>Cytophagales</taxon>
        <taxon>Hymenobacteraceae</taxon>
        <taxon>Adhaeribacter</taxon>
    </lineage>
</organism>
<dbReference type="Pfam" id="PF02321">
    <property type="entry name" value="OEP"/>
    <property type="match status" value="2"/>
</dbReference>
<feature type="signal peptide" evidence="9">
    <location>
        <begin position="1"/>
        <end position="21"/>
    </location>
</feature>
<keyword evidence="4" id="KW-1134">Transmembrane beta strand</keyword>
<keyword evidence="8" id="KW-0175">Coiled coil</keyword>
<comment type="subcellular location">
    <subcellularLocation>
        <location evidence="1">Cell outer membrane</location>
    </subcellularLocation>
</comment>
<feature type="coiled-coil region" evidence="8">
    <location>
        <begin position="398"/>
        <end position="425"/>
    </location>
</feature>
<dbReference type="EMBL" id="CP055156">
    <property type="protein sequence ID" value="QNF32844.1"/>
    <property type="molecule type" value="Genomic_DNA"/>
</dbReference>